<proteinExistence type="predicted"/>
<feature type="region of interest" description="Disordered" evidence="1">
    <location>
        <begin position="355"/>
        <end position="387"/>
    </location>
</feature>
<evidence type="ECO:0000256" key="1">
    <source>
        <dbReference type="SAM" id="MobiDB-lite"/>
    </source>
</evidence>
<keyword evidence="2" id="KW-1185">Reference proteome</keyword>
<feature type="compositionally biased region" description="Low complexity" evidence="1">
    <location>
        <begin position="400"/>
        <end position="418"/>
    </location>
</feature>
<protein>
    <submittedName>
        <fullName evidence="3">Uncharacterized protein</fullName>
    </submittedName>
</protein>
<evidence type="ECO:0000313" key="2">
    <source>
        <dbReference type="Proteomes" id="UP000887566"/>
    </source>
</evidence>
<feature type="region of interest" description="Disordered" evidence="1">
    <location>
        <begin position="400"/>
        <end position="421"/>
    </location>
</feature>
<evidence type="ECO:0000313" key="3">
    <source>
        <dbReference type="WBParaSite" id="PSAMB.scaffold2977size20270.g19804.t1"/>
    </source>
</evidence>
<organism evidence="2 3">
    <name type="scientific">Plectus sambesii</name>
    <dbReference type="NCBI Taxonomy" id="2011161"/>
    <lineage>
        <taxon>Eukaryota</taxon>
        <taxon>Metazoa</taxon>
        <taxon>Ecdysozoa</taxon>
        <taxon>Nematoda</taxon>
        <taxon>Chromadorea</taxon>
        <taxon>Plectida</taxon>
        <taxon>Plectina</taxon>
        <taxon>Plectoidea</taxon>
        <taxon>Plectidae</taxon>
        <taxon>Plectus</taxon>
    </lineage>
</organism>
<dbReference type="AlphaFoldDB" id="A0A914W3W7"/>
<accession>A0A914W3W7</accession>
<sequence length="548" mass="60789">MDAATLAAQGIVNAALSRHRFDDVRDDGEMMAYEDGGEEGGEEDDLLPTQSDVEVRTRRRRSTIEWDLIGTYQTEEEMMAERMKEKVSKRITDHLRVGRKVKYRCNKWKTTRCTFQMYALYALDGSISLYKTGQHNHDNSNIRRRGPNIGIGRPPLPLAPPSSYGKSDSSGAPTMVKMRHQYSTTPVTSTHYGGTFGRALADQLANDGMNDSFEANEDGNEADSSLLTQRFNWLLVGVYGTEQEMLSELVKERVSKRAANNLVMGRKVTYRCSQYRNTGCMFQMYVLYRRDGYIALYKANQHNHVLSTSSLPEDHLISDSLYDDVASSSMSSQPSSLQSSLSLLVQQALAQGSAEGSLHHPLPVKNQKESPSSDVGRPPALRRQTSGAYSIMKRVDLKTSAPMSRSSLSSMRWSGARSNPNGVKTEEAAAFSLADGQSIAHLLQLASDMDLKFTFNARRGGEYCFEASSSSSSSSSLTKEEEKGVLRSADGKNERLVVLADMGEEVRVSVRIGPEEIDVEVWTKSDWAQFVWAVRGKCHKALKSSTSA</sequence>
<name>A0A914W3W7_9BILA</name>
<dbReference type="WBParaSite" id="PSAMB.scaffold2977size20270.g19804.t1">
    <property type="protein sequence ID" value="PSAMB.scaffold2977size20270.g19804.t1"/>
    <property type="gene ID" value="PSAMB.scaffold2977size20270.g19804"/>
</dbReference>
<dbReference type="Proteomes" id="UP000887566">
    <property type="component" value="Unplaced"/>
</dbReference>
<reference evidence="3" key="1">
    <citation type="submission" date="2022-11" db="UniProtKB">
        <authorList>
            <consortium name="WormBaseParasite"/>
        </authorList>
    </citation>
    <scope>IDENTIFICATION</scope>
</reference>